<evidence type="ECO:0000313" key="3">
    <source>
        <dbReference type="EMBL" id="CBA65812.1"/>
    </source>
</evidence>
<dbReference type="Pfam" id="PF00201">
    <property type="entry name" value="UDPGT"/>
    <property type="match status" value="1"/>
</dbReference>
<dbReference type="NCBIfam" id="TIGR01426">
    <property type="entry name" value="MGT"/>
    <property type="match status" value="1"/>
</dbReference>
<name>A0A0H3N5Y1_CLODC</name>
<reference evidence="3 4" key="1">
    <citation type="journal article" date="2009" name="Genome Biol.">
        <title>Comparative genome and phenotypic analysis of Clostridium difficile 027 strains provides insight into the evolution of a hypervirulent bacterium.</title>
        <authorList>
            <person name="Stabler R.A."/>
            <person name="He M."/>
            <person name="Dawson L."/>
            <person name="Martin M."/>
            <person name="Valiente E."/>
            <person name="Corton C."/>
            <person name="Lawley T.D."/>
            <person name="Sebaihia M."/>
            <person name="Quail M.A."/>
            <person name="Rose G."/>
            <person name="Gerding D.N."/>
            <person name="Gibert M."/>
            <person name="Popoff M.R."/>
            <person name="Parkhill J."/>
            <person name="Dougan G."/>
            <person name="Wren B.W."/>
        </authorList>
    </citation>
    <scope>NUCLEOTIDE SEQUENCE [LARGE SCALE GENOMIC DNA]</scope>
    <source>
        <strain evidence="3 4">CD196</strain>
    </source>
</reference>
<protein>
    <submittedName>
        <fullName evidence="3">Glycosyltransferase</fullName>
    </submittedName>
</protein>
<accession>A0A0H3N5Y1</accession>
<dbReference type="InterPro" id="IPR006326">
    <property type="entry name" value="UDPGT_MGT-like"/>
</dbReference>
<organism evidence="3 4">
    <name type="scientific">Clostridioides difficile (strain CD196)</name>
    <name type="common">Peptoclostridium difficile</name>
    <dbReference type="NCBI Taxonomy" id="645462"/>
    <lineage>
        <taxon>Bacteria</taxon>
        <taxon>Bacillati</taxon>
        <taxon>Bacillota</taxon>
        <taxon>Clostridia</taxon>
        <taxon>Peptostreptococcales</taxon>
        <taxon>Peptostreptococcaceae</taxon>
        <taxon>Clostridioides</taxon>
    </lineage>
</organism>
<dbReference type="Proteomes" id="UP000002068">
    <property type="component" value="Chromosome"/>
</dbReference>
<dbReference type="PANTHER" id="PTHR21015">
    <property type="entry name" value="UDP-N-ACETYLGLUCOSAMINE--N-ACETYLMURAMYL-(PENTAPEPTIDE) PYROPHOSPHORYL-UNDECAPRENOL N-ACETYLGLUCOSAMINE TRANSFERASE 1"/>
    <property type="match status" value="1"/>
</dbReference>
<dbReference type="Gene3D" id="3.40.50.2000">
    <property type="entry name" value="Glycogen Phosphorylase B"/>
    <property type="match status" value="2"/>
</dbReference>
<dbReference type="HOGENOM" id="CLU_000537_7_1_9"/>
<dbReference type="InterPro" id="IPR002213">
    <property type="entry name" value="UDP_glucos_trans"/>
</dbReference>
<sequence>MSKIVFFSILAYGHTNPTIEVVRELVDRGNEVLYYSFNEFKDKIEGAGAKFICCDKYLPELLPGDEKKIGKDFPGLIEMIVDTTISLDEKVCRELKDFNPDCIVSDSLSFWGKLFAQKLNIPYVCSTTTFAFNKHTAKLMKQNFIEIIRMIFGVRRINKKIKLLQRKGYEVKNFISIVSNDNDTDTIVYTSKEFQPMVETFSSKYSFVGPSVSKLIIKPKERKRKLIYISLGTINNKNVSFYKNCINAFKDSDVDVIMSVGRSTDIKSLGNIPNNFEVKNSVEQIAILQKTDVFITHSGMNSVNESLYYGVPMVLFPQHSEQRMVAKRVVHLGAGIMLKEDKSESIKKAVFQVINDNEYKENATKLSKSFYNAGGSKKAADVILQIICNSRQVDI</sequence>
<dbReference type="EMBL" id="FN538970">
    <property type="protein sequence ID" value="CBA65812.1"/>
    <property type="molecule type" value="Genomic_DNA"/>
</dbReference>
<dbReference type="GO" id="GO:0016758">
    <property type="term" value="F:hexosyltransferase activity"/>
    <property type="evidence" value="ECO:0007669"/>
    <property type="project" value="InterPro"/>
</dbReference>
<evidence type="ECO:0000256" key="1">
    <source>
        <dbReference type="ARBA" id="ARBA00009995"/>
    </source>
</evidence>
<dbReference type="KEGG" id="cdc:CD196_2911"/>
<dbReference type="CDD" id="cd03784">
    <property type="entry name" value="GT1_Gtf-like"/>
    <property type="match status" value="1"/>
</dbReference>
<comment type="similarity">
    <text evidence="1">Belongs to the UDP-glycosyltransferase family.</text>
</comment>
<dbReference type="AlphaFoldDB" id="A0A0H3N5Y1"/>
<dbReference type="PANTHER" id="PTHR21015:SF22">
    <property type="entry name" value="GLYCOSYLTRANSFERASE"/>
    <property type="match status" value="1"/>
</dbReference>
<gene>
    <name evidence="3" type="ordered locus">CD196_2911</name>
</gene>
<keyword evidence="2" id="KW-0808">Transferase</keyword>
<dbReference type="RefSeq" id="WP_009891463.1">
    <property type="nucleotide sequence ID" value="NC_013315.1"/>
</dbReference>
<dbReference type="SUPFAM" id="SSF53756">
    <property type="entry name" value="UDP-Glycosyltransferase/glycogen phosphorylase"/>
    <property type="match status" value="1"/>
</dbReference>
<proteinExistence type="inferred from homology"/>
<dbReference type="FunFam" id="3.40.50.2000:FF:000072">
    <property type="entry name" value="Glycosyl transferase"/>
    <property type="match status" value="1"/>
</dbReference>
<evidence type="ECO:0000313" key="4">
    <source>
        <dbReference type="Proteomes" id="UP000002068"/>
    </source>
</evidence>
<dbReference type="GO" id="GO:0008194">
    <property type="term" value="F:UDP-glycosyltransferase activity"/>
    <property type="evidence" value="ECO:0007669"/>
    <property type="project" value="InterPro"/>
</dbReference>
<evidence type="ECO:0000256" key="2">
    <source>
        <dbReference type="ARBA" id="ARBA00022679"/>
    </source>
</evidence>